<dbReference type="Proteomes" id="UP000565521">
    <property type="component" value="Unassembled WGS sequence"/>
</dbReference>
<comment type="caution">
    <text evidence="1">The sequence shown here is derived from an EMBL/GenBank/DDBJ whole genome shotgun (WGS) entry which is preliminary data.</text>
</comment>
<keyword evidence="2" id="KW-1185">Reference proteome</keyword>
<sequence>MATVSPQLIVFIFIGVLLGSCTDSGSPVQKAGRDQSAPAEATTTTWATRVDSLNGIPGHHFGEPLSSFPGLVPISGKEFGAQSYYYVQQGETGWFGKCTKEHSNDFYTRYTFSGGKFVSFLASGRGEMSQALQQQAEYLYGPGTPTNDGSRWAGSRTEAWTASDTQNSSPVNTLMVWSKAFARQQAQARAAQLRKQSTQ</sequence>
<organism evidence="1 2">
    <name type="scientific">Hymenobacter lapidiphilus</name>
    <dbReference type="NCBI Taxonomy" id="2608003"/>
    <lineage>
        <taxon>Bacteria</taxon>
        <taxon>Pseudomonadati</taxon>
        <taxon>Bacteroidota</taxon>
        <taxon>Cytophagia</taxon>
        <taxon>Cytophagales</taxon>
        <taxon>Hymenobacteraceae</taxon>
        <taxon>Hymenobacter</taxon>
    </lineage>
</organism>
<dbReference type="AlphaFoldDB" id="A0A7Y7PR44"/>
<reference evidence="1 2" key="1">
    <citation type="submission" date="2020-05" db="EMBL/GenBank/DDBJ databases">
        <title>Hymenobacter terrestris sp. nov. and Hymenobacter lapidiphilus sp. nov., isolated from regoliths in Antarctica.</title>
        <authorList>
            <person name="Sedlacek I."/>
            <person name="Pantucek R."/>
            <person name="Zeman M."/>
            <person name="Holochova P."/>
            <person name="Kralova S."/>
            <person name="Stankova E."/>
            <person name="Sedo O."/>
            <person name="Micenkova L."/>
            <person name="Svec P."/>
            <person name="Gupta V."/>
            <person name="Sood U."/>
            <person name="Korpole U.S."/>
            <person name="Lal R."/>
        </authorList>
    </citation>
    <scope>NUCLEOTIDE SEQUENCE [LARGE SCALE GENOMIC DNA]</scope>
    <source>
        <strain evidence="1 2">P5342</strain>
    </source>
</reference>
<dbReference type="EMBL" id="JABKAU010000027">
    <property type="protein sequence ID" value="NVO32332.1"/>
    <property type="molecule type" value="Genomic_DNA"/>
</dbReference>
<evidence type="ECO:0000313" key="2">
    <source>
        <dbReference type="Proteomes" id="UP000565521"/>
    </source>
</evidence>
<protein>
    <submittedName>
        <fullName evidence="1">Uncharacterized protein</fullName>
    </submittedName>
</protein>
<gene>
    <name evidence="1" type="ORF">HW554_14030</name>
</gene>
<dbReference type="RefSeq" id="WP_176909207.1">
    <property type="nucleotide sequence ID" value="NZ_JABKAU010000027.1"/>
</dbReference>
<evidence type="ECO:0000313" key="1">
    <source>
        <dbReference type="EMBL" id="NVO32332.1"/>
    </source>
</evidence>
<accession>A0A7Y7PR44</accession>
<name>A0A7Y7PR44_9BACT</name>
<proteinExistence type="predicted"/>